<dbReference type="InterPro" id="IPR002347">
    <property type="entry name" value="SDR_fam"/>
</dbReference>
<proteinExistence type="inferred from homology"/>
<dbReference type="Proteomes" id="UP001323405">
    <property type="component" value="Unassembled WGS sequence"/>
</dbReference>
<dbReference type="PANTHER" id="PTHR43008:SF4">
    <property type="entry name" value="CHAIN DEHYDROGENASE, PUTATIVE (AFU_ORTHOLOGUE AFUA_4G08710)-RELATED"/>
    <property type="match status" value="1"/>
</dbReference>
<dbReference type="GeneID" id="87903660"/>
<accession>A0ABR0GCB7</accession>
<dbReference type="Pfam" id="PF13561">
    <property type="entry name" value="adh_short_C2"/>
    <property type="match status" value="1"/>
</dbReference>
<dbReference type="EMBL" id="JAFFHA010000007">
    <property type="protein sequence ID" value="KAK4653302.1"/>
    <property type="molecule type" value="Genomic_DNA"/>
</dbReference>
<keyword evidence="4" id="KW-1185">Reference proteome</keyword>
<evidence type="ECO:0000313" key="4">
    <source>
        <dbReference type="Proteomes" id="UP001323405"/>
    </source>
</evidence>
<sequence length="278" mass="30046">MDDRREDLTSRVLPTITLDAGTLPALQPPNIYHPRADPNPTVELFRVHGVAIIAGRAGDLATTVIQALAEHGVSTFAIFDVVRPEDVKVDVTNANAVKTSVYDVSEGLGIISLLVNFVEVVCCEHAMEHSLDSWRRTTDVYTTGSFIIAQAAAQEMAENKWGGSIILVASISGSRVNFPQTQAAYNASKAAVIMMKNYLAVEWPQHGIRVNNISPGYMNTILNEIKGLEKARKAWVSRNPMGRIGEREELCGAMVLPASRAGSYITGADIVVDGGQSL</sequence>
<dbReference type="RefSeq" id="XP_062742277.1">
    <property type="nucleotide sequence ID" value="XM_062883925.1"/>
</dbReference>
<reference evidence="3 4" key="1">
    <citation type="journal article" date="2023" name="bioRxiv">
        <title>High-quality genome assemblies of four members of thePodospora anserinaspecies complex.</title>
        <authorList>
            <person name="Ament-Velasquez S.L."/>
            <person name="Vogan A.A."/>
            <person name="Wallerman O."/>
            <person name="Hartmann F."/>
            <person name="Gautier V."/>
            <person name="Silar P."/>
            <person name="Giraud T."/>
            <person name="Johannesson H."/>
        </authorList>
    </citation>
    <scope>NUCLEOTIDE SEQUENCE [LARGE SCALE GENOMIC DNA]</scope>
    <source>
        <strain evidence="3 4">CBS 415.72m</strain>
    </source>
</reference>
<comment type="caution">
    <text evidence="3">The sequence shown here is derived from an EMBL/GenBank/DDBJ whole genome shotgun (WGS) entry which is preliminary data.</text>
</comment>
<dbReference type="InterPro" id="IPR036291">
    <property type="entry name" value="NAD(P)-bd_dom_sf"/>
</dbReference>
<dbReference type="PANTHER" id="PTHR43008">
    <property type="entry name" value="BENZIL REDUCTASE"/>
    <property type="match status" value="1"/>
</dbReference>
<dbReference type="SUPFAM" id="SSF51735">
    <property type="entry name" value="NAD(P)-binding Rossmann-fold domains"/>
    <property type="match status" value="1"/>
</dbReference>
<organism evidence="3 4">
    <name type="scientific">Podospora pseudocomata</name>
    <dbReference type="NCBI Taxonomy" id="2093779"/>
    <lineage>
        <taxon>Eukaryota</taxon>
        <taxon>Fungi</taxon>
        <taxon>Dikarya</taxon>
        <taxon>Ascomycota</taxon>
        <taxon>Pezizomycotina</taxon>
        <taxon>Sordariomycetes</taxon>
        <taxon>Sordariomycetidae</taxon>
        <taxon>Sordariales</taxon>
        <taxon>Podosporaceae</taxon>
        <taxon>Podospora</taxon>
    </lineage>
</organism>
<evidence type="ECO:0000313" key="3">
    <source>
        <dbReference type="EMBL" id="KAK4653302.1"/>
    </source>
</evidence>
<name>A0ABR0GCB7_9PEZI</name>
<protein>
    <recommendedName>
        <fullName evidence="5">NAD(P)-binding protein</fullName>
    </recommendedName>
</protein>
<comment type="similarity">
    <text evidence="1">Belongs to the short-chain dehydrogenases/reductases (SDR) family.</text>
</comment>
<evidence type="ECO:0000256" key="2">
    <source>
        <dbReference type="ARBA" id="ARBA00023002"/>
    </source>
</evidence>
<keyword evidence="2" id="KW-0560">Oxidoreductase</keyword>
<dbReference type="PRINTS" id="PR00081">
    <property type="entry name" value="GDHRDH"/>
</dbReference>
<evidence type="ECO:0000256" key="1">
    <source>
        <dbReference type="ARBA" id="ARBA00006484"/>
    </source>
</evidence>
<evidence type="ECO:0008006" key="5">
    <source>
        <dbReference type="Google" id="ProtNLM"/>
    </source>
</evidence>
<gene>
    <name evidence="3" type="ORF">QC762_0082180</name>
</gene>
<dbReference type="Gene3D" id="3.40.50.720">
    <property type="entry name" value="NAD(P)-binding Rossmann-like Domain"/>
    <property type="match status" value="1"/>
</dbReference>